<dbReference type="InterPro" id="IPR025349">
    <property type="entry name" value="DUF4253"/>
</dbReference>
<protein>
    <submittedName>
        <fullName evidence="2">DUF4253 domain-containing protein</fullName>
    </submittedName>
</protein>
<proteinExistence type="predicted"/>
<dbReference type="Pfam" id="PF14062">
    <property type="entry name" value="DUF4253"/>
    <property type="match status" value="1"/>
</dbReference>
<comment type="caution">
    <text evidence="2">The sequence shown here is derived from an EMBL/GenBank/DDBJ whole genome shotgun (WGS) entry which is preliminary data.</text>
</comment>
<reference evidence="2 3" key="1">
    <citation type="submission" date="2024-09" db="EMBL/GenBank/DDBJ databases">
        <authorList>
            <person name="Sun Q."/>
            <person name="Mori K."/>
        </authorList>
    </citation>
    <scope>NUCLEOTIDE SEQUENCE [LARGE SCALE GENOMIC DNA]</scope>
    <source>
        <strain evidence="2 3">CGMCC 1.12926</strain>
    </source>
</reference>
<dbReference type="Proteomes" id="UP001589734">
    <property type="component" value="Unassembled WGS sequence"/>
</dbReference>
<evidence type="ECO:0000313" key="3">
    <source>
        <dbReference type="Proteomes" id="UP001589734"/>
    </source>
</evidence>
<evidence type="ECO:0000313" key="2">
    <source>
        <dbReference type="EMBL" id="MFC0078162.1"/>
    </source>
</evidence>
<gene>
    <name evidence="2" type="ORF">ACFFLS_14005</name>
</gene>
<dbReference type="RefSeq" id="WP_379682207.1">
    <property type="nucleotide sequence ID" value="NZ_JBHLYW010000009.1"/>
</dbReference>
<organism evidence="2 3">
    <name type="scientific">Flavobacterium procerum</name>
    <dbReference type="NCBI Taxonomy" id="1455569"/>
    <lineage>
        <taxon>Bacteria</taxon>
        <taxon>Pseudomonadati</taxon>
        <taxon>Bacteroidota</taxon>
        <taxon>Flavobacteriia</taxon>
        <taxon>Flavobacteriales</taxon>
        <taxon>Flavobacteriaceae</taxon>
        <taxon>Flavobacterium</taxon>
    </lineage>
</organism>
<name>A0ABV6BVW3_9FLAO</name>
<feature type="domain" description="DUF4253" evidence="1">
    <location>
        <begin position="114"/>
        <end position="217"/>
    </location>
</feature>
<sequence>MKQKLLIAALGLFLLSNCDKKNNQPETESKTEKSTNSEADLLKELKDLTQNDLKKLPAIDQETGEILSDKFYDGSYSETTEDKAVEIVKKLKSKFRDSGYLVFVFEGDDSKKGVAVIKGTDDLDILKYRRTDGINYGLENTAIVEKISEWKSKYGLVVIGCGRDWVHIEFDKLPADLDAFSKEVYKFCPDSVDQGVGSLENLKPAIQEMHGLWLWWD</sequence>
<evidence type="ECO:0000259" key="1">
    <source>
        <dbReference type="Pfam" id="PF14062"/>
    </source>
</evidence>
<accession>A0ABV6BVW3</accession>
<dbReference type="EMBL" id="JBHLYW010000009">
    <property type="protein sequence ID" value="MFC0078162.1"/>
    <property type="molecule type" value="Genomic_DNA"/>
</dbReference>
<keyword evidence="3" id="KW-1185">Reference proteome</keyword>